<evidence type="ECO:0000256" key="1">
    <source>
        <dbReference type="ARBA" id="ARBA00022980"/>
    </source>
</evidence>
<dbReference type="AlphaFoldDB" id="A0A1L6MZJ8"/>
<evidence type="ECO:0000256" key="3">
    <source>
        <dbReference type="HAMAP-Rule" id="MF_01365"/>
    </source>
</evidence>
<dbReference type="EMBL" id="CP016908">
    <property type="protein sequence ID" value="APS00939.1"/>
    <property type="molecule type" value="Genomic_DNA"/>
</dbReference>
<dbReference type="GO" id="GO:0002181">
    <property type="term" value="P:cytoplasmic translation"/>
    <property type="evidence" value="ECO:0007669"/>
    <property type="project" value="TreeGrafter"/>
</dbReference>
<dbReference type="Gene3D" id="3.90.930.12">
    <property type="entry name" value="Ribosomal protein L6, alpha-beta domain"/>
    <property type="match status" value="2"/>
</dbReference>
<proteinExistence type="inferred from homology"/>
<dbReference type="OrthoDB" id="9805007at2"/>
<dbReference type="InterPro" id="IPR036789">
    <property type="entry name" value="Ribosomal_uL6-like_a/b-dom_sf"/>
</dbReference>
<dbReference type="GO" id="GO:0022625">
    <property type="term" value="C:cytosolic large ribosomal subunit"/>
    <property type="evidence" value="ECO:0007669"/>
    <property type="project" value="UniProtKB-UniRule"/>
</dbReference>
<evidence type="ECO:0000313" key="8">
    <source>
        <dbReference type="EMBL" id="APS00939.1"/>
    </source>
</evidence>
<keyword evidence="9" id="KW-1185">Reference proteome</keyword>
<dbReference type="RefSeq" id="WP_075277642.1">
    <property type="nucleotide sequence ID" value="NZ_CP016908.1"/>
</dbReference>
<evidence type="ECO:0000256" key="6">
    <source>
        <dbReference type="SAM" id="MobiDB-lite"/>
    </source>
</evidence>
<keyword evidence="2 3" id="KW-0687">Ribonucleoprotein</keyword>
<feature type="region of interest" description="Disordered" evidence="6">
    <location>
        <begin position="166"/>
        <end position="192"/>
    </location>
</feature>
<dbReference type="STRING" id="1882918.BCY86_06800"/>
<dbReference type="KEGG" id="pabo:BCY86_06800"/>
<feature type="compositionally biased region" description="Basic and acidic residues" evidence="6">
    <location>
        <begin position="179"/>
        <end position="192"/>
    </location>
</feature>
<dbReference type="PIRSF" id="PIRSF002162">
    <property type="entry name" value="Ribosomal_L6"/>
    <property type="match status" value="1"/>
</dbReference>
<dbReference type="SUPFAM" id="SSF56053">
    <property type="entry name" value="Ribosomal protein L6"/>
    <property type="match status" value="2"/>
</dbReference>
<organism evidence="8 9">
    <name type="scientific">Pajaroellobacter abortibovis</name>
    <dbReference type="NCBI Taxonomy" id="1882918"/>
    <lineage>
        <taxon>Bacteria</taxon>
        <taxon>Pseudomonadati</taxon>
        <taxon>Myxococcota</taxon>
        <taxon>Polyangia</taxon>
        <taxon>Polyangiales</taxon>
        <taxon>Polyangiaceae</taxon>
    </lineage>
</organism>
<evidence type="ECO:0000259" key="7">
    <source>
        <dbReference type="Pfam" id="PF00347"/>
    </source>
</evidence>
<dbReference type="NCBIfam" id="TIGR03654">
    <property type="entry name" value="L6_bact"/>
    <property type="match status" value="1"/>
</dbReference>
<dbReference type="PANTHER" id="PTHR11655">
    <property type="entry name" value="60S/50S RIBOSOMAL PROTEIN L6/L9"/>
    <property type="match status" value="1"/>
</dbReference>
<name>A0A1L6MZJ8_9BACT</name>
<comment type="subunit">
    <text evidence="3">Part of the 50S ribosomal subunit.</text>
</comment>
<dbReference type="HAMAP" id="MF_01365_B">
    <property type="entry name" value="Ribosomal_uL6_B"/>
    <property type="match status" value="1"/>
</dbReference>
<dbReference type="InterPro" id="IPR020040">
    <property type="entry name" value="Ribosomal_uL6_a/b-dom"/>
</dbReference>
<reference evidence="8 9" key="1">
    <citation type="submission" date="2016-08" db="EMBL/GenBank/DDBJ databases">
        <title>Identification and validation of antigenic proteins from Pajaroellobacter abortibovis using de-novo genome sequence assembly and reverse vaccinology.</title>
        <authorList>
            <person name="Welly B.T."/>
            <person name="Miller M.R."/>
            <person name="Stott J.L."/>
            <person name="Blanchard M.T."/>
            <person name="Islas-Trejo A.D."/>
            <person name="O'Rourke S.M."/>
            <person name="Young A.E."/>
            <person name="Medrano J.F."/>
            <person name="Van Eenennaam A.L."/>
        </authorList>
    </citation>
    <scope>NUCLEOTIDE SEQUENCE [LARGE SCALE GENOMIC DNA]</scope>
    <source>
        <strain evidence="8 9">BTF92-0548A/99-0131</strain>
    </source>
</reference>
<dbReference type="GO" id="GO:0003735">
    <property type="term" value="F:structural constituent of ribosome"/>
    <property type="evidence" value="ECO:0007669"/>
    <property type="project" value="UniProtKB-UniRule"/>
</dbReference>
<accession>A0A1L6MZJ8</accession>
<evidence type="ECO:0000256" key="5">
    <source>
        <dbReference type="RuleBase" id="RU003870"/>
    </source>
</evidence>
<keyword evidence="3 5" id="KW-0694">RNA-binding</keyword>
<dbReference type="Proteomes" id="UP000185544">
    <property type="component" value="Chromosome"/>
</dbReference>
<evidence type="ECO:0000256" key="2">
    <source>
        <dbReference type="ARBA" id="ARBA00023274"/>
    </source>
</evidence>
<sequence>MELQSCSQNVRQSRVGKKPVFLPKGVSVAVKGGLIEVKGPKGELKRPVPDHVVVEVGQGSVSVKPAAEGRDGARCQGLARALINTMVMGVTTGYTKVLQIIGTGYRAELKGTRLNLSLGYCHPIDFSLPADVKAEIPADSKGTMIILSGCDKEKVGQAAAQVRSFREPSPYGGKGVRFQGEKVREKAGKGGK</sequence>
<comment type="similarity">
    <text evidence="3 4">Belongs to the universal ribosomal protein uL6 family.</text>
</comment>
<comment type="function">
    <text evidence="3 5">This protein binds to the 23S rRNA, and is important in its secondary structure. It is located near the subunit interface in the base of the L7/L12 stalk, and near the tRNA binding site of the peptidyltransferase center.</text>
</comment>
<protein>
    <recommendedName>
        <fullName evidence="3">Large ribosomal subunit protein uL6</fullName>
    </recommendedName>
</protein>
<dbReference type="Pfam" id="PF00347">
    <property type="entry name" value="Ribosomal_L6"/>
    <property type="match status" value="2"/>
</dbReference>
<feature type="domain" description="Large ribosomal subunit protein uL6 alpha-beta" evidence="7">
    <location>
        <begin position="23"/>
        <end position="93"/>
    </location>
</feature>
<dbReference type="PRINTS" id="PR00059">
    <property type="entry name" value="RIBOSOMALL6"/>
</dbReference>
<feature type="domain" description="Large ribosomal subunit protein uL6 alpha-beta" evidence="7">
    <location>
        <begin position="101"/>
        <end position="177"/>
    </location>
</feature>
<gene>
    <name evidence="3" type="primary">rplF</name>
    <name evidence="8" type="ORF">BCY86_06800</name>
</gene>
<dbReference type="InterPro" id="IPR000702">
    <property type="entry name" value="Ribosomal_uL6-like"/>
</dbReference>
<keyword evidence="3 5" id="KW-0699">rRNA-binding</keyword>
<dbReference type="GO" id="GO:0019843">
    <property type="term" value="F:rRNA binding"/>
    <property type="evidence" value="ECO:0007669"/>
    <property type="project" value="UniProtKB-UniRule"/>
</dbReference>
<evidence type="ECO:0000313" key="9">
    <source>
        <dbReference type="Proteomes" id="UP000185544"/>
    </source>
</evidence>
<dbReference type="InterPro" id="IPR019906">
    <property type="entry name" value="Ribosomal_uL6_bac-type"/>
</dbReference>
<keyword evidence="1 3" id="KW-0689">Ribosomal protein</keyword>
<dbReference type="PANTHER" id="PTHR11655:SF14">
    <property type="entry name" value="LARGE RIBOSOMAL SUBUNIT PROTEIN UL6M"/>
    <property type="match status" value="1"/>
</dbReference>
<evidence type="ECO:0000256" key="4">
    <source>
        <dbReference type="RuleBase" id="RU003869"/>
    </source>
</evidence>